<dbReference type="InterPro" id="IPR043128">
    <property type="entry name" value="Rev_trsase/Diguanyl_cyclase"/>
</dbReference>
<feature type="transmembrane region" description="Helical" evidence="4">
    <location>
        <begin position="186"/>
        <end position="207"/>
    </location>
</feature>
<comment type="catalytic activity">
    <reaction evidence="2">
        <text>2 GTP = 3',3'-c-di-GMP + 2 diphosphate</text>
        <dbReference type="Rhea" id="RHEA:24898"/>
        <dbReference type="ChEBI" id="CHEBI:33019"/>
        <dbReference type="ChEBI" id="CHEBI:37565"/>
        <dbReference type="ChEBI" id="CHEBI:58805"/>
        <dbReference type="EC" id="2.7.7.65"/>
    </reaction>
</comment>
<feature type="transmembrane region" description="Helical" evidence="4">
    <location>
        <begin position="228"/>
        <end position="246"/>
    </location>
</feature>
<keyword evidence="4" id="KW-0812">Transmembrane</keyword>
<dbReference type="Pfam" id="PF00990">
    <property type="entry name" value="GGDEF"/>
    <property type="match status" value="1"/>
</dbReference>
<dbReference type="InterPro" id="IPR050469">
    <property type="entry name" value="Diguanylate_Cyclase"/>
</dbReference>
<evidence type="ECO:0000256" key="1">
    <source>
        <dbReference type="ARBA" id="ARBA00012528"/>
    </source>
</evidence>
<feature type="region of interest" description="Disordered" evidence="3">
    <location>
        <begin position="445"/>
        <end position="482"/>
    </location>
</feature>
<dbReference type="SMART" id="SM00267">
    <property type="entry name" value="GGDEF"/>
    <property type="match status" value="1"/>
</dbReference>
<feature type="compositionally biased region" description="Basic and acidic residues" evidence="3">
    <location>
        <begin position="460"/>
        <end position="470"/>
    </location>
</feature>
<dbReference type="RefSeq" id="WP_183468910.1">
    <property type="nucleotide sequence ID" value="NZ_JACIBX010000001.1"/>
</dbReference>
<comment type="caution">
    <text evidence="6">The sequence shown here is derived from an EMBL/GenBank/DDBJ whole genome shotgun (WGS) entry which is preliminary data.</text>
</comment>
<sequence>MPIETARQISARNVAEIRGAIRIIRRIEAQQRRFAAAAVSVCFASLAGYALDLRLLYLPLAEGGGTHPLTAVVALLLASARLSRQRRGEVAFTILALGLLAWRAAELLWQVAPLPLERWLDGPERALPRPPVELGHNTLMALAAISAAILLRHRTALGMAALVTAFGICGTVIVAYSYALDAALGGMSPVTTLIALLLALACLSRHLDPMALRLLLSDSTVSRMLRRQLLLAMCGFWIGGLLLLQLDPTEWVAGAPLIVTVMLVVAAAGLMSSVAMLSSAESERQRHQAALERLSVTDALTGLANRWACDLFASRAVAAARREGTGLAVVLIDIDRFKLVNDRFGHAAGDRLLREVGHLLPRWLRRSDLAARWGGEEFLLILTTTRLTGAMALAERVRRCFEDRLTLPDGSAPVTASIGCAELLPHEETIDAAISRADAALYRAKNGGRNRVEPPPVCGARKDAETEAPPHRRRSADKIAAP</sequence>
<feature type="domain" description="GGDEF" evidence="5">
    <location>
        <begin position="325"/>
        <end position="457"/>
    </location>
</feature>
<keyword evidence="7" id="KW-1185">Reference proteome</keyword>
<dbReference type="PROSITE" id="PS50887">
    <property type="entry name" value="GGDEF"/>
    <property type="match status" value="1"/>
</dbReference>
<protein>
    <recommendedName>
        <fullName evidence="1">diguanylate cyclase</fullName>
        <ecNumber evidence="1">2.7.7.65</ecNumber>
    </recommendedName>
</protein>
<dbReference type="InterPro" id="IPR029787">
    <property type="entry name" value="Nucleotide_cyclase"/>
</dbReference>
<dbReference type="EC" id="2.7.7.65" evidence="1"/>
<dbReference type="CDD" id="cd01949">
    <property type="entry name" value="GGDEF"/>
    <property type="match status" value="1"/>
</dbReference>
<evidence type="ECO:0000313" key="6">
    <source>
        <dbReference type="EMBL" id="MBB3710591.1"/>
    </source>
</evidence>
<dbReference type="InterPro" id="IPR000160">
    <property type="entry name" value="GGDEF_dom"/>
</dbReference>
<proteinExistence type="predicted"/>
<feature type="transmembrane region" description="Helical" evidence="4">
    <location>
        <begin position="252"/>
        <end position="277"/>
    </location>
</feature>
<gene>
    <name evidence="6" type="ORF">FHS00_000144</name>
</gene>
<dbReference type="PANTHER" id="PTHR45138:SF9">
    <property type="entry name" value="DIGUANYLATE CYCLASE DGCM-RELATED"/>
    <property type="match status" value="1"/>
</dbReference>
<reference evidence="6 7" key="1">
    <citation type="submission" date="2020-08" db="EMBL/GenBank/DDBJ databases">
        <title>Genomic Encyclopedia of Type Strains, Phase III (KMG-III): the genomes of soil and plant-associated and newly described type strains.</title>
        <authorList>
            <person name="Whitman W."/>
        </authorList>
    </citation>
    <scope>NUCLEOTIDE SEQUENCE [LARGE SCALE GENOMIC DNA]</scope>
    <source>
        <strain evidence="6 7">CECT 8572</strain>
    </source>
</reference>
<name>A0ABR6HJI6_9RHOB</name>
<dbReference type="NCBIfam" id="TIGR00254">
    <property type="entry name" value="GGDEF"/>
    <property type="match status" value="1"/>
</dbReference>
<accession>A0ABR6HJI6</accession>
<feature type="transmembrane region" description="Helical" evidence="4">
    <location>
        <begin position="34"/>
        <end position="51"/>
    </location>
</feature>
<evidence type="ECO:0000256" key="3">
    <source>
        <dbReference type="SAM" id="MobiDB-lite"/>
    </source>
</evidence>
<feature type="transmembrane region" description="Helical" evidence="4">
    <location>
        <begin position="57"/>
        <end position="78"/>
    </location>
</feature>
<evidence type="ECO:0000256" key="4">
    <source>
        <dbReference type="SAM" id="Phobius"/>
    </source>
</evidence>
<evidence type="ECO:0000259" key="5">
    <source>
        <dbReference type="PROSITE" id="PS50887"/>
    </source>
</evidence>
<organism evidence="6 7">
    <name type="scientific">Limimaricola variabilis</name>
    <dbReference type="NCBI Taxonomy" id="1492771"/>
    <lineage>
        <taxon>Bacteria</taxon>
        <taxon>Pseudomonadati</taxon>
        <taxon>Pseudomonadota</taxon>
        <taxon>Alphaproteobacteria</taxon>
        <taxon>Rhodobacterales</taxon>
        <taxon>Paracoccaceae</taxon>
        <taxon>Limimaricola</taxon>
    </lineage>
</organism>
<evidence type="ECO:0000313" key="7">
    <source>
        <dbReference type="Proteomes" id="UP000576152"/>
    </source>
</evidence>
<feature type="transmembrane region" description="Helical" evidence="4">
    <location>
        <begin position="132"/>
        <end position="151"/>
    </location>
</feature>
<evidence type="ECO:0000256" key="2">
    <source>
        <dbReference type="ARBA" id="ARBA00034247"/>
    </source>
</evidence>
<feature type="transmembrane region" description="Helical" evidence="4">
    <location>
        <begin position="90"/>
        <end position="112"/>
    </location>
</feature>
<dbReference type="Proteomes" id="UP000576152">
    <property type="component" value="Unassembled WGS sequence"/>
</dbReference>
<dbReference type="PANTHER" id="PTHR45138">
    <property type="entry name" value="REGULATORY COMPONENTS OF SENSORY TRANSDUCTION SYSTEM"/>
    <property type="match status" value="1"/>
</dbReference>
<keyword evidence="4" id="KW-0472">Membrane</keyword>
<keyword evidence="4" id="KW-1133">Transmembrane helix</keyword>
<dbReference type="EMBL" id="JACIBX010000001">
    <property type="protein sequence ID" value="MBB3710591.1"/>
    <property type="molecule type" value="Genomic_DNA"/>
</dbReference>
<feature type="transmembrane region" description="Helical" evidence="4">
    <location>
        <begin position="158"/>
        <end position="180"/>
    </location>
</feature>
<dbReference type="SUPFAM" id="SSF55073">
    <property type="entry name" value="Nucleotide cyclase"/>
    <property type="match status" value="1"/>
</dbReference>
<dbReference type="Gene3D" id="3.30.70.270">
    <property type="match status" value="1"/>
</dbReference>